<dbReference type="KEGG" id="nmv:NITMOv2_2207"/>
<gene>
    <name evidence="2" type="ORF">NITMOv2_2207</name>
</gene>
<dbReference type="EMBL" id="CP011801">
    <property type="protein sequence ID" value="ALA58623.1"/>
    <property type="molecule type" value="Genomic_DNA"/>
</dbReference>
<dbReference type="RefSeq" id="WP_053379769.1">
    <property type="nucleotide sequence ID" value="NZ_CP011801.1"/>
</dbReference>
<reference evidence="2 3" key="1">
    <citation type="journal article" date="2015" name="Proc. Natl. Acad. Sci. U.S.A.">
        <title>Expanded metabolic versatility of ubiquitous nitrite-oxidizing bacteria from the genus Nitrospira.</title>
        <authorList>
            <person name="Koch H."/>
            <person name="Lucker S."/>
            <person name="Albertsen M."/>
            <person name="Kitzinger K."/>
            <person name="Herbold C."/>
            <person name="Spieck E."/>
            <person name="Nielsen P.H."/>
            <person name="Wagner M."/>
            <person name="Daims H."/>
        </authorList>
    </citation>
    <scope>NUCLEOTIDE SEQUENCE [LARGE SCALE GENOMIC DNA]</scope>
    <source>
        <strain evidence="2 3">NSP M-1</strain>
    </source>
</reference>
<dbReference type="InterPro" id="IPR028096">
    <property type="entry name" value="EfeO_Cupredoxin"/>
</dbReference>
<dbReference type="Pfam" id="PF13473">
    <property type="entry name" value="Cupredoxin_1"/>
    <property type="match status" value="1"/>
</dbReference>
<accession>A0A0K2GCE8</accession>
<organism evidence="2 3">
    <name type="scientific">Nitrospira moscoviensis</name>
    <dbReference type="NCBI Taxonomy" id="42253"/>
    <lineage>
        <taxon>Bacteria</taxon>
        <taxon>Pseudomonadati</taxon>
        <taxon>Nitrospirota</taxon>
        <taxon>Nitrospiria</taxon>
        <taxon>Nitrospirales</taxon>
        <taxon>Nitrospiraceae</taxon>
        <taxon>Nitrospira</taxon>
    </lineage>
</organism>
<feature type="domain" description="EfeO-type cupredoxin-like" evidence="1">
    <location>
        <begin position="34"/>
        <end position="135"/>
    </location>
</feature>
<name>A0A0K2GCE8_NITMO</name>
<evidence type="ECO:0000259" key="1">
    <source>
        <dbReference type="Pfam" id="PF13473"/>
    </source>
</evidence>
<dbReference type="OrthoDB" id="9814063at2"/>
<protein>
    <submittedName>
        <fullName evidence="2">Putative Copper-containing oxidoreductase signal peptide protein</fullName>
    </submittedName>
</protein>
<dbReference type="SUPFAM" id="SSF49503">
    <property type="entry name" value="Cupredoxins"/>
    <property type="match status" value="1"/>
</dbReference>
<evidence type="ECO:0000313" key="2">
    <source>
        <dbReference type="EMBL" id="ALA58623.1"/>
    </source>
</evidence>
<sequence length="136" mass="15044">MMPQNGHMESIPSLSRSRCRLILPVFLVWLCCACDRTHSVSLTAEDFRFVPDVIRVASSAPLTLSVYNAGREIHEFDSPVLIYAATPRRTDKAESAGILLKPGQSLELVMAPPPGTYLYICRRKGHANMTGTLIVE</sequence>
<dbReference type="STRING" id="42253.NITMOv2_2207"/>
<dbReference type="InterPro" id="IPR008972">
    <property type="entry name" value="Cupredoxin"/>
</dbReference>
<dbReference type="Gene3D" id="2.60.40.420">
    <property type="entry name" value="Cupredoxins - blue copper proteins"/>
    <property type="match status" value="1"/>
</dbReference>
<proteinExistence type="predicted"/>
<evidence type="ECO:0000313" key="3">
    <source>
        <dbReference type="Proteomes" id="UP000069205"/>
    </source>
</evidence>
<dbReference type="AlphaFoldDB" id="A0A0K2GCE8"/>
<dbReference type="Proteomes" id="UP000069205">
    <property type="component" value="Chromosome"/>
</dbReference>
<keyword evidence="3" id="KW-1185">Reference proteome</keyword>
<dbReference type="PATRIC" id="fig|42253.5.peg.2175"/>